<dbReference type="SUPFAM" id="SSF53800">
    <property type="entry name" value="Chelatase"/>
    <property type="match status" value="1"/>
</dbReference>
<comment type="caution">
    <text evidence="3">The sequence shown here is derived from an EMBL/GenBank/DDBJ whole genome shotgun (WGS) entry which is preliminary data.</text>
</comment>
<evidence type="ECO:0000313" key="3">
    <source>
        <dbReference type="EMBL" id="MCP2161280.1"/>
    </source>
</evidence>
<dbReference type="PANTHER" id="PTHR33542:SF5">
    <property type="entry name" value="FERROCHELATASE CHE1"/>
    <property type="match status" value="1"/>
</dbReference>
<dbReference type="RefSeq" id="WP_253654855.1">
    <property type="nucleotide sequence ID" value="NZ_BAAAOE010000002.1"/>
</dbReference>
<keyword evidence="2" id="KW-0456">Lyase</keyword>
<keyword evidence="1" id="KW-0479">Metal-binding</keyword>
<reference evidence="3 4" key="1">
    <citation type="submission" date="2022-06" db="EMBL/GenBank/DDBJ databases">
        <title>Genomic Encyclopedia of Archaeal and Bacterial Type Strains, Phase II (KMG-II): from individual species to whole genera.</title>
        <authorList>
            <person name="Goeker M."/>
        </authorList>
    </citation>
    <scope>NUCLEOTIDE SEQUENCE [LARGE SCALE GENOMIC DNA]</scope>
    <source>
        <strain evidence="3 4">DSM 45037</strain>
    </source>
</reference>
<dbReference type="Pfam" id="PF01903">
    <property type="entry name" value="CbiX"/>
    <property type="match status" value="2"/>
</dbReference>
<dbReference type="PANTHER" id="PTHR33542">
    <property type="entry name" value="SIROHYDROCHLORIN FERROCHELATASE, CHLOROPLASTIC"/>
    <property type="match status" value="1"/>
</dbReference>
<dbReference type="InterPro" id="IPR050963">
    <property type="entry name" value="Sirohydro_Cobaltochel/CbiX"/>
</dbReference>
<evidence type="ECO:0000256" key="1">
    <source>
        <dbReference type="ARBA" id="ARBA00022723"/>
    </source>
</evidence>
<evidence type="ECO:0000256" key="2">
    <source>
        <dbReference type="ARBA" id="ARBA00023239"/>
    </source>
</evidence>
<keyword evidence="4" id="KW-1185">Reference proteome</keyword>
<protein>
    <submittedName>
        <fullName evidence="3">Sirohydrochlorin ferrochelatase</fullName>
    </submittedName>
</protein>
<gene>
    <name evidence="3" type="ORF">LX12_002475</name>
</gene>
<organism evidence="3 4">
    <name type="scientific">Williamsia serinedens</name>
    <dbReference type="NCBI Taxonomy" id="391736"/>
    <lineage>
        <taxon>Bacteria</taxon>
        <taxon>Bacillati</taxon>
        <taxon>Actinomycetota</taxon>
        <taxon>Actinomycetes</taxon>
        <taxon>Mycobacteriales</taxon>
        <taxon>Nocardiaceae</taxon>
        <taxon>Williamsia</taxon>
    </lineage>
</organism>
<dbReference type="Proteomes" id="UP001205740">
    <property type="component" value="Unassembled WGS sequence"/>
</dbReference>
<dbReference type="CDD" id="cd03416">
    <property type="entry name" value="CbiX_SirB_N"/>
    <property type="match status" value="1"/>
</dbReference>
<accession>A0ABT1H214</accession>
<dbReference type="EMBL" id="JAMTCG010000004">
    <property type="protein sequence ID" value="MCP2161280.1"/>
    <property type="molecule type" value="Genomic_DNA"/>
</dbReference>
<sequence>MTDPTLVLVAHGTRSAVGVGTVARLAEMVSERVGPVRVAFVDVLGPTPSEVLSEVDGPAVLMPAFLASGYHVRVDIPEHVAQTGRSDVRVTHALGPDPAIAQVLLARLRAAGWRPGDDVVLAAAGSSDPDALADVRVAADHLEALVGTPVEIGYAATASPTVAEAVAAARGRGARRVVVAAYLLAPGLFHTRLSGAGADAVAEPLGADDALADLVAARFRADAEALTSRR</sequence>
<evidence type="ECO:0000313" key="4">
    <source>
        <dbReference type="Proteomes" id="UP001205740"/>
    </source>
</evidence>
<name>A0ABT1H214_9NOCA</name>
<proteinExistence type="predicted"/>
<dbReference type="Gene3D" id="3.40.50.1400">
    <property type="match status" value="2"/>
</dbReference>
<dbReference type="InterPro" id="IPR002762">
    <property type="entry name" value="CbiX-like"/>
</dbReference>